<dbReference type="EMBL" id="LKAQ01000004">
    <property type="protein sequence ID" value="OIQ49049.1"/>
    <property type="molecule type" value="Genomic_DNA"/>
</dbReference>
<dbReference type="Proteomes" id="UP000181901">
    <property type="component" value="Unassembled WGS sequence"/>
</dbReference>
<evidence type="ECO:0000313" key="1">
    <source>
        <dbReference type="EMBL" id="OIQ49049.1"/>
    </source>
</evidence>
<dbReference type="RefSeq" id="WP_071544602.1">
    <property type="nucleotide sequence ID" value="NZ_LKAQ01000004.1"/>
</dbReference>
<gene>
    <name evidence="1" type="ORF">BerOc1_00968</name>
</gene>
<keyword evidence="2" id="KW-1185">Reference proteome</keyword>
<protein>
    <submittedName>
        <fullName evidence="1">Uncharacterized protein</fullName>
    </submittedName>
</protein>
<reference evidence="1 2" key="1">
    <citation type="submission" date="2015-09" db="EMBL/GenBank/DDBJ databases">
        <title>Genome of Desulfovibrio dechloracetivorans BerOc1, a mercury methylating strain isolated from highly hydrocarbons and metals contaminated coastal sediments.</title>
        <authorList>
            <person name="Goni Urriza M."/>
            <person name="Gassie C."/>
            <person name="Bouchez O."/>
            <person name="Klopp C."/>
            <person name="Ranchou-Peyruse A."/>
            <person name="Remy G."/>
        </authorList>
    </citation>
    <scope>NUCLEOTIDE SEQUENCE [LARGE SCALE GENOMIC DNA]</scope>
    <source>
        <strain evidence="1 2">BerOc1</strain>
    </source>
</reference>
<comment type="caution">
    <text evidence="1">The sequence shown here is derived from an EMBL/GenBank/DDBJ whole genome shotgun (WGS) entry which is preliminary data.</text>
</comment>
<name>A0A1J5NBD5_9BACT</name>
<organism evidence="1 2">
    <name type="scientific">Pseudodesulfovibrio hydrargyri</name>
    <dbReference type="NCBI Taxonomy" id="2125990"/>
    <lineage>
        <taxon>Bacteria</taxon>
        <taxon>Pseudomonadati</taxon>
        <taxon>Thermodesulfobacteriota</taxon>
        <taxon>Desulfovibrionia</taxon>
        <taxon>Desulfovibrionales</taxon>
        <taxon>Desulfovibrionaceae</taxon>
    </lineage>
</organism>
<accession>A0A1J5NBD5</accession>
<evidence type="ECO:0000313" key="2">
    <source>
        <dbReference type="Proteomes" id="UP000181901"/>
    </source>
</evidence>
<dbReference type="OrthoDB" id="9819754at2"/>
<proteinExistence type="predicted"/>
<dbReference type="AlphaFoldDB" id="A0A1J5NBD5"/>
<sequence length="208" mass="23469">MSATKEEFVKIMEQRIGADPNQLDIPNARLVKFVNDFVDTEGSKYLDYGLINWGIGILFWGIPLAFRQITPKAIVHELDHGKAIDLDKLYAAHSEWINMDINREIPLLFHKIGAMSPSCVLLTNTTLYYNMPRSKKSGDAKQQTMGKIDIADITQFDTKPHSIMDMITLTVNNNEIGAFNCKKAHGKSANNLRKLFQSLIMKKNSLLG</sequence>